<dbReference type="PIRSF" id="PIRSF000441">
    <property type="entry name" value="CysE"/>
    <property type="match status" value="1"/>
</dbReference>
<reference evidence="4" key="1">
    <citation type="submission" date="2018-05" db="EMBL/GenBank/DDBJ databases">
        <authorList>
            <person name="Lanie J.A."/>
            <person name="Ng W.-L."/>
            <person name="Kazmierczak K.M."/>
            <person name="Andrzejewski T.M."/>
            <person name="Davidsen T.M."/>
            <person name="Wayne K.J."/>
            <person name="Tettelin H."/>
            <person name="Glass J.I."/>
            <person name="Rusch D."/>
            <person name="Podicherti R."/>
            <person name="Tsui H.-C.T."/>
            <person name="Winkler M.E."/>
        </authorList>
    </citation>
    <scope>NUCLEOTIDE SEQUENCE</scope>
</reference>
<keyword evidence="3" id="KW-0012">Acyltransferase</keyword>
<dbReference type="EMBL" id="UINC01190293">
    <property type="protein sequence ID" value="SVE04380.1"/>
    <property type="molecule type" value="Genomic_DNA"/>
</dbReference>
<sequence>KSKEEVIVSYPFIEAIAVQRLAHVLYREGIELIPRIMSEWAHSHTGMDLHPGATIGTHFFIDHGTGTVIGETTTIGKRVKLYHGVTLGARSTSGGQQLRGMKRHPTIEDHVTIYPGATILGGETVIGAHSTIGGNVFLMDSVDPHSLVIYDGLDMRVLAKQGKAKASDYDI</sequence>
<organism evidence="4">
    <name type="scientific">marine metagenome</name>
    <dbReference type="NCBI Taxonomy" id="408172"/>
    <lineage>
        <taxon>unclassified sequences</taxon>
        <taxon>metagenomes</taxon>
        <taxon>ecological metagenomes</taxon>
    </lineage>
</organism>
<protein>
    <submittedName>
        <fullName evidence="4">Uncharacterized protein</fullName>
    </submittedName>
</protein>
<keyword evidence="2" id="KW-0808">Transferase</keyword>
<evidence type="ECO:0000256" key="3">
    <source>
        <dbReference type="ARBA" id="ARBA00023315"/>
    </source>
</evidence>
<dbReference type="SUPFAM" id="SSF51161">
    <property type="entry name" value="Trimeric LpxA-like enzymes"/>
    <property type="match status" value="1"/>
</dbReference>
<evidence type="ECO:0000256" key="2">
    <source>
        <dbReference type="ARBA" id="ARBA00022679"/>
    </source>
</evidence>
<dbReference type="CDD" id="cd03354">
    <property type="entry name" value="LbH_SAT"/>
    <property type="match status" value="1"/>
</dbReference>
<dbReference type="AlphaFoldDB" id="A0A383A9W8"/>
<accession>A0A383A9W8</accession>
<dbReference type="InterPro" id="IPR005881">
    <property type="entry name" value="Ser_O-AcTrfase"/>
</dbReference>
<proteinExistence type="predicted"/>
<dbReference type="InterPro" id="IPR045304">
    <property type="entry name" value="LbH_SAT"/>
</dbReference>
<evidence type="ECO:0000256" key="1">
    <source>
        <dbReference type="ARBA" id="ARBA00022605"/>
    </source>
</evidence>
<dbReference type="InterPro" id="IPR042122">
    <property type="entry name" value="Ser_AcTrfase_N_sf"/>
</dbReference>
<dbReference type="GO" id="GO:0005737">
    <property type="term" value="C:cytoplasm"/>
    <property type="evidence" value="ECO:0007669"/>
    <property type="project" value="InterPro"/>
</dbReference>
<feature type="non-terminal residue" evidence="4">
    <location>
        <position position="1"/>
    </location>
</feature>
<keyword evidence="1" id="KW-0028">Amino-acid biosynthesis</keyword>
<dbReference type="Gene3D" id="1.10.3130.10">
    <property type="entry name" value="serine acetyltransferase, domain 1"/>
    <property type="match status" value="1"/>
</dbReference>
<evidence type="ECO:0000313" key="4">
    <source>
        <dbReference type="EMBL" id="SVE04380.1"/>
    </source>
</evidence>
<dbReference type="InterPro" id="IPR011004">
    <property type="entry name" value="Trimer_LpxA-like_sf"/>
</dbReference>
<dbReference type="GO" id="GO:0006535">
    <property type="term" value="P:cysteine biosynthetic process from serine"/>
    <property type="evidence" value="ECO:0007669"/>
    <property type="project" value="InterPro"/>
</dbReference>
<dbReference type="GO" id="GO:0009001">
    <property type="term" value="F:serine O-acetyltransferase activity"/>
    <property type="evidence" value="ECO:0007669"/>
    <property type="project" value="InterPro"/>
</dbReference>
<dbReference type="Gene3D" id="2.160.10.10">
    <property type="entry name" value="Hexapeptide repeat proteins"/>
    <property type="match status" value="1"/>
</dbReference>
<dbReference type="PANTHER" id="PTHR42811">
    <property type="entry name" value="SERINE ACETYLTRANSFERASE"/>
    <property type="match status" value="1"/>
</dbReference>
<name>A0A383A9W8_9ZZZZ</name>
<gene>
    <name evidence="4" type="ORF">METZ01_LOCUS457234</name>
</gene>